<dbReference type="AlphaFoldDB" id="A0AAU2H6Q5"/>
<evidence type="ECO:0000256" key="1">
    <source>
        <dbReference type="SAM" id="MobiDB-lite"/>
    </source>
</evidence>
<feature type="region of interest" description="Disordered" evidence="1">
    <location>
        <begin position="1"/>
        <end position="25"/>
    </location>
</feature>
<reference evidence="2" key="1">
    <citation type="submission" date="2022-10" db="EMBL/GenBank/DDBJ databases">
        <title>The complete genomes of actinobacterial strains from the NBC collection.</title>
        <authorList>
            <person name="Joergensen T.S."/>
            <person name="Alvarez Arevalo M."/>
            <person name="Sterndorff E.B."/>
            <person name="Faurdal D."/>
            <person name="Vuksanovic O."/>
            <person name="Mourched A.-S."/>
            <person name="Charusanti P."/>
            <person name="Shaw S."/>
            <person name="Blin K."/>
            <person name="Weber T."/>
        </authorList>
    </citation>
    <scope>NUCLEOTIDE SEQUENCE</scope>
    <source>
        <strain evidence="2">NBC_00060</strain>
    </source>
</reference>
<proteinExistence type="predicted"/>
<protein>
    <submittedName>
        <fullName evidence="2">Uncharacterized protein</fullName>
    </submittedName>
</protein>
<organism evidence="2">
    <name type="scientific">Streptomyces sp. NBC_00060</name>
    <dbReference type="NCBI Taxonomy" id="2975636"/>
    <lineage>
        <taxon>Bacteria</taxon>
        <taxon>Bacillati</taxon>
        <taxon>Actinomycetota</taxon>
        <taxon>Actinomycetes</taxon>
        <taxon>Kitasatosporales</taxon>
        <taxon>Streptomycetaceae</taxon>
        <taxon>Streptomyces</taxon>
    </lineage>
</organism>
<sequence length="148" mass="15716">MDDANPTQPKTTTPPAPGSRPSVRVDQALSDDLAVIMSTGGTFADAVRQAVGQLADMYRTAWAHGVCPDGTAPTLLNYQLRRQAQPEPATSGYDRPSDRSTVRAPRPLGRLLPSPPPGPHLPTAYADTVLGRPTGQQPRPDAERAARA</sequence>
<gene>
    <name evidence="2" type="ORF">OHV25_25320</name>
</gene>
<evidence type="ECO:0000313" key="2">
    <source>
        <dbReference type="EMBL" id="WTU42659.1"/>
    </source>
</evidence>
<feature type="compositionally biased region" description="Low complexity" evidence="1">
    <location>
        <begin position="1"/>
        <end position="11"/>
    </location>
</feature>
<feature type="region of interest" description="Disordered" evidence="1">
    <location>
        <begin position="81"/>
        <end position="148"/>
    </location>
</feature>
<name>A0AAU2H6Q5_9ACTN</name>
<accession>A0AAU2H6Q5</accession>
<dbReference type="EMBL" id="CP108253">
    <property type="protein sequence ID" value="WTU42659.1"/>
    <property type="molecule type" value="Genomic_DNA"/>
</dbReference>